<name>A0A1T4Y0F5_9GAMM</name>
<dbReference type="Proteomes" id="UP000190460">
    <property type="component" value="Unassembled WGS sequence"/>
</dbReference>
<dbReference type="GO" id="GO:0004222">
    <property type="term" value="F:metalloendopeptidase activity"/>
    <property type="evidence" value="ECO:0007669"/>
    <property type="project" value="InterPro"/>
</dbReference>
<gene>
    <name evidence="3" type="ORF">SAMN02745130_03740</name>
</gene>
<dbReference type="EMBL" id="FUYB01000029">
    <property type="protein sequence ID" value="SKA95256.1"/>
    <property type="molecule type" value="Genomic_DNA"/>
</dbReference>
<accession>A0A1T4Y0F5</accession>
<organism evidence="3 4">
    <name type="scientific">Thiothrix eikelboomii</name>
    <dbReference type="NCBI Taxonomy" id="92487"/>
    <lineage>
        <taxon>Bacteria</taxon>
        <taxon>Pseudomonadati</taxon>
        <taxon>Pseudomonadota</taxon>
        <taxon>Gammaproteobacteria</taxon>
        <taxon>Thiotrichales</taxon>
        <taxon>Thiotrichaceae</taxon>
        <taxon>Thiothrix</taxon>
    </lineage>
</organism>
<evidence type="ECO:0000259" key="2">
    <source>
        <dbReference type="PROSITE" id="PS50215"/>
    </source>
</evidence>
<keyword evidence="4" id="KW-1185">Reference proteome</keyword>
<feature type="compositionally biased region" description="Polar residues" evidence="1">
    <location>
        <begin position="17"/>
        <end position="30"/>
    </location>
</feature>
<dbReference type="Pfam" id="PF13688">
    <property type="entry name" value="Reprolysin_5"/>
    <property type="match status" value="1"/>
</dbReference>
<protein>
    <submittedName>
        <fullName evidence="3">Metallo-peptidase family M12B Reprolysin-like</fullName>
    </submittedName>
</protein>
<dbReference type="SUPFAM" id="SSF55486">
    <property type="entry name" value="Metalloproteases ('zincins'), catalytic domain"/>
    <property type="match status" value="1"/>
</dbReference>
<dbReference type="Gene3D" id="3.40.390.10">
    <property type="entry name" value="Collagenase (Catalytic Domain)"/>
    <property type="match status" value="1"/>
</dbReference>
<feature type="region of interest" description="Disordered" evidence="1">
    <location>
        <begin position="1"/>
        <end position="31"/>
    </location>
</feature>
<reference evidence="3 4" key="1">
    <citation type="submission" date="2017-02" db="EMBL/GenBank/DDBJ databases">
        <authorList>
            <person name="Peterson S.W."/>
        </authorList>
    </citation>
    <scope>NUCLEOTIDE SEQUENCE [LARGE SCALE GENOMIC DNA]</scope>
    <source>
        <strain evidence="3 4">ATCC 49788</strain>
    </source>
</reference>
<evidence type="ECO:0000313" key="3">
    <source>
        <dbReference type="EMBL" id="SKA95256.1"/>
    </source>
</evidence>
<dbReference type="InterPro" id="IPR001590">
    <property type="entry name" value="Peptidase_M12B"/>
</dbReference>
<dbReference type="AlphaFoldDB" id="A0A1T4Y0F5"/>
<proteinExistence type="predicted"/>
<feature type="domain" description="Peptidase M12B" evidence="2">
    <location>
        <begin position="207"/>
        <end position="450"/>
    </location>
</feature>
<dbReference type="InterPro" id="IPR024079">
    <property type="entry name" value="MetalloPept_cat_dom_sf"/>
</dbReference>
<dbReference type="PROSITE" id="PS50215">
    <property type="entry name" value="ADAM_MEPRO"/>
    <property type="match status" value="1"/>
</dbReference>
<evidence type="ECO:0000256" key="1">
    <source>
        <dbReference type="SAM" id="MobiDB-lite"/>
    </source>
</evidence>
<dbReference type="GO" id="GO:0006508">
    <property type="term" value="P:proteolysis"/>
    <property type="evidence" value="ECO:0007669"/>
    <property type="project" value="InterPro"/>
</dbReference>
<sequence length="682" mass="72071">MQADETVWNDNLPDSVATESAQTPSSSTPSLERFRALQLDEKRLDEQLAVLSETRQTSTDVSSGLTISLPLPDCSFAHVELVPDHVLAPELEKQHPELKVWSVMGGDKRVVGGVVDRTPLGLHAMLELRSGDTVFIDPDESVKGQRRYVSFSKRNNPKAFAAAMKGFKCGNHDHDHAKDDLVQKLLDTEPQPTAERGSTRVLGQNLNTYKLALATTAEFTQANGGATTTNQRLFTLIARVNQIFQRDLSIKFNLVGGTSIIQTNLGDAAQVGDGLGDGYSNFDKTGNLLLPQNQTMLDSVLGVNGYDVGHVLTTGGVGWGQLFTPCSSQKARGTSAISTPLGSTAAIEGAAIDMLAHELGHQFGARHTFNASTGLDCAAVNGQPTRDAGGAVEPGAGTTIMSYAGQCSGNNILPAPTTGSTSEAMFHAHTLQLMTAFAHNGGGNTCGTRPAIINPNTGLTNRNPTMSMPAQVYIPARTPFTLPVVTTTDADNDPISYAWDQINIGGTAANKNQDRINSALIRSRLPQYGNSSRTIPNLPALLAGTAVDGEHLPITTRVLNFRLVARDQRGGVAQGNYVVNVRNTGAAFSVPNTMLPASGAIKISWNVAGTNASPINCSQVNISLINATGVAYANLGTHNNTGITANTVRLPATIQTGSRVKVACSNNIFFAISGRNPTVAAP</sequence>
<evidence type="ECO:0000313" key="4">
    <source>
        <dbReference type="Proteomes" id="UP000190460"/>
    </source>
</evidence>
<dbReference type="STRING" id="92487.SAMN02745130_03740"/>